<protein>
    <submittedName>
        <fullName evidence="1">Toxin-antitoxin system, antitoxin component HigB domain-containing protein</fullName>
    </submittedName>
</protein>
<gene>
    <name evidence="1" type="ORF">dnm_040260</name>
</gene>
<dbReference type="SUPFAM" id="SSF143011">
    <property type="entry name" value="RelE-like"/>
    <property type="match status" value="1"/>
</dbReference>
<accession>A0A975GNH9</accession>
<dbReference type="InterPro" id="IPR035093">
    <property type="entry name" value="RelE/ParE_toxin_dom_sf"/>
</dbReference>
<keyword evidence="2" id="KW-1185">Reference proteome</keyword>
<dbReference type="AlphaFoldDB" id="A0A975GNH9"/>
<proteinExistence type="predicted"/>
<organism evidence="1 2">
    <name type="scientific">Desulfonema magnum</name>
    <dbReference type="NCBI Taxonomy" id="45655"/>
    <lineage>
        <taxon>Bacteria</taxon>
        <taxon>Pseudomonadati</taxon>
        <taxon>Thermodesulfobacteriota</taxon>
        <taxon>Desulfobacteria</taxon>
        <taxon>Desulfobacterales</taxon>
        <taxon>Desulfococcaceae</taxon>
        <taxon>Desulfonema</taxon>
    </lineage>
</organism>
<reference evidence="1" key="1">
    <citation type="journal article" date="2021" name="Microb. Physiol.">
        <title>Proteogenomic Insights into the Physiology of Marine, Sulfate-Reducing, Filamentous Desulfonema limicola and Desulfonema magnum.</title>
        <authorList>
            <person name="Schnaars V."/>
            <person name="Wohlbrand L."/>
            <person name="Scheve S."/>
            <person name="Hinrichs C."/>
            <person name="Reinhardt R."/>
            <person name="Rabus R."/>
        </authorList>
    </citation>
    <scope>NUCLEOTIDE SEQUENCE</scope>
    <source>
        <strain evidence="1">4be13</strain>
    </source>
</reference>
<evidence type="ECO:0000313" key="1">
    <source>
        <dbReference type="EMBL" id="QTA87986.1"/>
    </source>
</evidence>
<dbReference type="Gene3D" id="3.30.2310.20">
    <property type="entry name" value="RelE-like"/>
    <property type="match status" value="1"/>
</dbReference>
<dbReference type="EMBL" id="CP061800">
    <property type="protein sequence ID" value="QTA87986.1"/>
    <property type="molecule type" value="Genomic_DNA"/>
</dbReference>
<dbReference type="Pfam" id="PF05015">
    <property type="entry name" value="HigB-like_toxin"/>
    <property type="match status" value="1"/>
</dbReference>
<dbReference type="KEGG" id="dmm:dnm_040260"/>
<evidence type="ECO:0000313" key="2">
    <source>
        <dbReference type="Proteomes" id="UP000663722"/>
    </source>
</evidence>
<dbReference type="InterPro" id="IPR007711">
    <property type="entry name" value="HigB-1"/>
</dbReference>
<sequence>MDLPGLNLHELKGKRRGTWSVKVSGNWRITFQITGGDVYNVSYEDYH</sequence>
<name>A0A975GNH9_9BACT</name>
<dbReference type="Proteomes" id="UP000663722">
    <property type="component" value="Chromosome"/>
</dbReference>